<dbReference type="Gene3D" id="3.20.20.10">
    <property type="entry name" value="Alanine racemase"/>
    <property type="match status" value="1"/>
</dbReference>
<proteinExistence type="predicted"/>
<comment type="caution">
    <text evidence="5">The sequence shown here is derived from an EMBL/GenBank/DDBJ whole genome shotgun (WGS) entry which is preliminary data.</text>
</comment>
<dbReference type="AlphaFoldDB" id="A0A9D1P789"/>
<dbReference type="InterPro" id="IPR000821">
    <property type="entry name" value="Ala_racemase"/>
</dbReference>
<keyword evidence="3" id="KW-0413">Isomerase</keyword>
<organism evidence="5 6">
    <name type="scientific">Candidatus Ornithocaccomicrobium faecavium</name>
    <dbReference type="NCBI Taxonomy" id="2840890"/>
    <lineage>
        <taxon>Bacteria</taxon>
        <taxon>Bacillati</taxon>
        <taxon>Bacillota</taxon>
        <taxon>Clostridia</taxon>
        <taxon>Candidatus Ornithocaccomicrobium</taxon>
    </lineage>
</organism>
<accession>A0A9D1P789</accession>
<dbReference type="Pfam" id="PF01168">
    <property type="entry name" value="Ala_racemase_N"/>
    <property type="match status" value="1"/>
</dbReference>
<dbReference type="InterPro" id="IPR029066">
    <property type="entry name" value="PLP-binding_barrel"/>
</dbReference>
<evidence type="ECO:0000313" key="6">
    <source>
        <dbReference type="Proteomes" id="UP000886884"/>
    </source>
</evidence>
<dbReference type="GO" id="GO:0030632">
    <property type="term" value="P:D-alanine biosynthetic process"/>
    <property type="evidence" value="ECO:0007669"/>
    <property type="project" value="TreeGrafter"/>
</dbReference>
<dbReference type="InterPro" id="IPR001608">
    <property type="entry name" value="Ala_racemase_N"/>
</dbReference>
<gene>
    <name evidence="5" type="ORF">IAA64_02730</name>
</gene>
<feature type="non-terminal residue" evidence="5">
    <location>
        <position position="74"/>
    </location>
</feature>
<dbReference type="PANTHER" id="PTHR30511">
    <property type="entry name" value="ALANINE RACEMASE"/>
    <property type="match status" value="1"/>
</dbReference>
<name>A0A9D1P789_9FIRM</name>
<feature type="domain" description="Alanine racemase N-terminal" evidence="4">
    <location>
        <begin position="14"/>
        <end position="73"/>
    </location>
</feature>
<evidence type="ECO:0000313" key="5">
    <source>
        <dbReference type="EMBL" id="HIV26858.1"/>
    </source>
</evidence>
<evidence type="ECO:0000256" key="2">
    <source>
        <dbReference type="ARBA" id="ARBA00022898"/>
    </source>
</evidence>
<evidence type="ECO:0000259" key="4">
    <source>
        <dbReference type="Pfam" id="PF01168"/>
    </source>
</evidence>
<dbReference type="EMBL" id="DVOT01000050">
    <property type="protein sequence ID" value="HIV26858.1"/>
    <property type="molecule type" value="Genomic_DNA"/>
</dbReference>
<reference evidence="5" key="2">
    <citation type="journal article" date="2021" name="PeerJ">
        <title>Extensive microbial diversity within the chicken gut microbiome revealed by metagenomics and culture.</title>
        <authorList>
            <person name="Gilroy R."/>
            <person name="Ravi A."/>
            <person name="Getino M."/>
            <person name="Pursley I."/>
            <person name="Horton D.L."/>
            <person name="Alikhan N.F."/>
            <person name="Baker D."/>
            <person name="Gharbi K."/>
            <person name="Hall N."/>
            <person name="Watson M."/>
            <person name="Adriaenssens E.M."/>
            <person name="Foster-Nyarko E."/>
            <person name="Jarju S."/>
            <person name="Secka A."/>
            <person name="Antonio M."/>
            <person name="Oren A."/>
            <person name="Chaudhuri R.R."/>
            <person name="La Ragione R."/>
            <person name="Hildebrand F."/>
            <person name="Pallen M.J."/>
        </authorList>
    </citation>
    <scope>NUCLEOTIDE SEQUENCE</scope>
    <source>
        <strain evidence="5">CHK183-6373</strain>
    </source>
</reference>
<keyword evidence="2" id="KW-0663">Pyridoxal phosphate</keyword>
<comment type="cofactor">
    <cofactor evidence="1">
        <name>pyridoxal 5'-phosphate</name>
        <dbReference type="ChEBI" id="CHEBI:597326"/>
    </cofactor>
</comment>
<dbReference type="GO" id="GO:0005829">
    <property type="term" value="C:cytosol"/>
    <property type="evidence" value="ECO:0007669"/>
    <property type="project" value="TreeGrafter"/>
</dbReference>
<dbReference type="PANTHER" id="PTHR30511:SF0">
    <property type="entry name" value="ALANINE RACEMASE, CATABOLIC-RELATED"/>
    <property type="match status" value="1"/>
</dbReference>
<evidence type="ECO:0000256" key="3">
    <source>
        <dbReference type="ARBA" id="ARBA00023235"/>
    </source>
</evidence>
<dbReference type="GO" id="GO:0030170">
    <property type="term" value="F:pyridoxal phosphate binding"/>
    <property type="evidence" value="ECO:0007669"/>
    <property type="project" value="TreeGrafter"/>
</dbReference>
<dbReference type="Proteomes" id="UP000886884">
    <property type="component" value="Unassembled WGS sequence"/>
</dbReference>
<dbReference type="GO" id="GO:0008784">
    <property type="term" value="F:alanine racemase activity"/>
    <property type="evidence" value="ECO:0007669"/>
    <property type="project" value="TreeGrafter"/>
</dbReference>
<dbReference type="SUPFAM" id="SSF51419">
    <property type="entry name" value="PLP-binding barrel"/>
    <property type="match status" value="1"/>
</dbReference>
<evidence type="ECO:0000256" key="1">
    <source>
        <dbReference type="ARBA" id="ARBA00001933"/>
    </source>
</evidence>
<protein>
    <submittedName>
        <fullName evidence="5">Alanine racemase</fullName>
    </submittedName>
</protein>
<reference evidence="5" key="1">
    <citation type="submission" date="2020-10" db="EMBL/GenBank/DDBJ databases">
        <authorList>
            <person name="Gilroy R."/>
        </authorList>
    </citation>
    <scope>NUCLEOTIDE SEQUENCE</scope>
    <source>
        <strain evidence="5">CHK183-6373</strain>
    </source>
</reference>
<sequence>MKRAQDTGRAWIEIRRDALRQNVVALRTLLPPRCELMPALKANAYGHGALPVARELNCLGVRAFCVATVGEGME</sequence>